<feature type="region of interest" description="Disordered" evidence="1">
    <location>
        <begin position="85"/>
        <end position="104"/>
    </location>
</feature>
<accession>A0A4Q9NEH6</accession>
<sequence>MIRNLFVDGKAGANAINPSPYAGRSALNIFLLLISSIGTESMSDPVMSEVLRIERQFMNVTGSVSKAVEFFPFLQKLPSRIMTSGARRLGRDMPEDQSSIYSRH</sequence>
<evidence type="ECO:0000256" key="1">
    <source>
        <dbReference type="SAM" id="MobiDB-lite"/>
    </source>
</evidence>
<organism evidence="2 3">
    <name type="scientific">Dichomitus squalens</name>
    <dbReference type="NCBI Taxonomy" id="114155"/>
    <lineage>
        <taxon>Eukaryota</taxon>
        <taxon>Fungi</taxon>
        <taxon>Dikarya</taxon>
        <taxon>Basidiomycota</taxon>
        <taxon>Agaricomycotina</taxon>
        <taxon>Agaricomycetes</taxon>
        <taxon>Polyporales</taxon>
        <taxon>Polyporaceae</taxon>
        <taxon>Dichomitus</taxon>
    </lineage>
</organism>
<dbReference type="Proteomes" id="UP000292082">
    <property type="component" value="Unassembled WGS sequence"/>
</dbReference>
<keyword evidence="3" id="KW-1185">Reference proteome</keyword>
<proteinExistence type="predicted"/>
<reference evidence="2 3" key="1">
    <citation type="submission" date="2019-01" db="EMBL/GenBank/DDBJ databases">
        <title>Draft genome sequences of three monokaryotic isolates of the white-rot basidiomycete fungus Dichomitus squalens.</title>
        <authorList>
            <consortium name="DOE Joint Genome Institute"/>
            <person name="Lopez S.C."/>
            <person name="Andreopoulos B."/>
            <person name="Pangilinan J."/>
            <person name="Lipzen A."/>
            <person name="Riley R."/>
            <person name="Ahrendt S."/>
            <person name="Ng V."/>
            <person name="Barry K."/>
            <person name="Daum C."/>
            <person name="Grigoriev I.V."/>
            <person name="Hilden K.S."/>
            <person name="Makela M.R."/>
            <person name="de Vries R.P."/>
        </authorList>
    </citation>
    <scope>NUCLEOTIDE SEQUENCE [LARGE SCALE GENOMIC DNA]</scope>
    <source>
        <strain evidence="2 3">CBS 464.89</strain>
    </source>
</reference>
<dbReference type="EMBL" id="ML145119">
    <property type="protein sequence ID" value="TBU58920.1"/>
    <property type="molecule type" value="Genomic_DNA"/>
</dbReference>
<evidence type="ECO:0000313" key="2">
    <source>
        <dbReference type="EMBL" id="TBU58920.1"/>
    </source>
</evidence>
<evidence type="ECO:0000313" key="3">
    <source>
        <dbReference type="Proteomes" id="UP000292082"/>
    </source>
</evidence>
<name>A0A4Q9NEH6_9APHY</name>
<protein>
    <submittedName>
        <fullName evidence="2">Uncharacterized protein</fullName>
    </submittedName>
</protein>
<gene>
    <name evidence="2" type="ORF">BD310DRAFT_976985</name>
</gene>
<dbReference type="AlphaFoldDB" id="A0A4Q9NEH6"/>